<evidence type="ECO:0000313" key="3">
    <source>
        <dbReference type="Proteomes" id="UP000004471"/>
    </source>
</evidence>
<dbReference type="AlphaFoldDB" id="F3G160"/>
<dbReference type="Proteomes" id="UP000004471">
    <property type="component" value="Unassembled WGS sequence"/>
</dbReference>
<feature type="non-terminal residue" evidence="2">
    <location>
        <position position="33"/>
    </location>
</feature>
<protein>
    <submittedName>
        <fullName evidence="2">Uncharacterized protein</fullName>
    </submittedName>
</protein>
<gene>
    <name evidence="2" type="ORF">PSYJA_46898</name>
</gene>
<dbReference type="EMBL" id="AEAH01004555">
    <property type="protein sequence ID" value="EGH36202.1"/>
    <property type="molecule type" value="Genomic_DNA"/>
</dbReference>
<evidence type="ECO:0000313" key="2">
    <source>
        <dbReference type="EMBL" id="EGH36202.1"/>
    </source>
</evidence>
<evidence type="ECO:0000256" key="1">
    <source>
        <dbReference type="SAM" id="MobiDB-lite"/>
    </source>
</evidence>
<feature type="non-terminal residue" evidence="2">
    <location>
        <position position="1"/>
    </location>
</feature>
<feature type="region of interest" description="Disordered" evidence="1">
    <location>
        <begin position="1"/>
        <end position="33"/>
    </location>
</feature>
<feature type="compositionally biased region" description="Basic and acidic residues" evidence="1">
    <location>
        <begin position="21"/>
        <end position="33"/>
    </location>
</feature>
<sequence length="33" mass="3882">EKKKHLHQPINRLVDAQLVNQRERSRSSDIKSA</sequence>
<reference evidence="2 3" key="1">
    <citation type="journal article" date="2011" name="PLoS Pathog.">
        <title>Dynamic evolution of pathogenicity revealed by sequencing and comparative genomics of 19 Pseudomonas syringae isolates.</title>
        <authorList>
            <person name="Baltrus D.A."/>
            <person name="Nishimura M.T."/>
            <person name="Romanchuk A."/>
            <person name="Chang J.H."/>
            <person name="Mukhtar M.S."/>
            <person name="Cherkis K."/>
            <person name="Roach J."/>
            <person name="Grant S.R."/>
            <person name="Jones C.D."/>
            <person name="Dangl J.L."/>
        </authorList>
    </citation>
    <scope>NUCLEOTIDE SEQUENCE [LARGE SCALE GENOMIC DNA]</scope>
    <source>
        <strain evidence="3">M301072PT</strain>
    </source>
</reference>
<comment type="caution">
    <text evidence="2">The sequence shown here is derived from an EMBL/GenBank/DDBJ whole genome shotgun (WGS) entry which is preliminary data.</text>
</comment>
<organism evidence="2 3">
    <name type="scientific">Pseudomonas syringae pv. japonica str. M301072</name>
    <dbReference type="NCBI Taxonomy" id="629262"/>
    <lineage>
        <taxon>Bacteria</taxon>
        <taxon>Pseudomonadati</taxon>
        <taxon>Pseudomonadota</taxon>
        <taxon>Gammaproteobacteria</taxon>
        <taxon>Pseudomonadales</taxon>
        <taxon>Pseudomonadaceae</taxon>
        <taxon>Pseudomonas</taxon>
        <taxon>Pseudomonas syringae</taxon>
    </lineage>
</organism>
<accession>F3G160</accession>
<proteinExistence type="predicted"/>
<name>F3G160_PSESX</name>